<keyword evidence="2" id="KW-0813">Transport</keyword>
<name>A0A1N6Z201_9EURY</name>
<dbReference type="AlphaFoldDB" id="A0A1N6Z201"/>
<dbReference type="Proteomes" id="UP000186914">
    <property type="component" value="Unassembled WGS sequence"/>
</dbReference>
<dbReference type="PROSITE" id="PS51318">
    <property type="entry name" value="TAT"/>
    <property type="match status" value="1"/>
</dbReference>
<dbReference type="PANTHER" id="PTHR43649">
    <property type="entry name" value="ARABINOSE-BINDING PROTEIN-RELATED"/>
    <property type="match status" value="1"/>
</dbReference>
<evidence type="ECO:0000313" key="5">
    <source>
        <dbReference type="Proteomes" id="UP000186914"/>
    </source>
</evidence>
<keyword evidence="5" id="KW-1185">Reference proteome</keyword>
<dbReference type="EMBL" id="FTNO01000001">
    <property type="protein sequence ID" value="SIR20846.1"/>
    <property type="molecule type" value="Genomic_DNA"/>
</dbReference>
<dbReference type="Pfam" id="PF01547">
    <property type="entry name" value="SBP_bac_1"/>
    <property type="match status" value="1"/>
</dbReference>
<organism evidence="4 5">
    <name type="scientific">Haladaptatus litoreus</name>
    <dbReference type="NCBI Taxonomy" id="553468"/>
    <lineage>
        <taxon>Archaea</taxon>
        <taxon>Methanobacteriati</taxon>
        <taxon>Methanobacteriota</taxon>
        <taxon>Stenosarchaea group</taxon>
        <taxon>Halobacteria</taxon>
        <taxon>Halobacteriales</taxon>
        <taxon>Haladaptataceae</taxon>
        <taxon>Haladaptatus</taxon>
    </lineage>
</organism>
<dbReference type="OrthoDB" id="328108at2157"/>
<accession>A0A1N6Z201</accession>
<evidence type="ECO:0000256" key="2">
    <source>
        <dbReference type="ARBA" id="ARBA00022448"/>
    </source>
</evidence>
<evidence type="ECO:0000313" key="4">
    <source>
        <dbReference type="EMBL" id="SIR20846.1"/>
    </source>
</evidence>
<dbReference type="NCBIfam" id="TIGR01409">
    <property type="entry name" value="TAT_signal_seq"/>
    <property type="match status" value="1"/>
</dbReference>
<proteinExistence type="inferred from homology"/>
<dbReference type="InterPro" id="IPR006311">
    <property type="entry name" value="TAT_signal"/>
</dbReference>
<dbReference type="InterPro" id="IPR050490">
    <property type="entry name" value="Bact_solute-bd_prot1"/>
</dbReference>
<dbReference type="RefSeq" id="WP_084186220.1">
    <property type="nucleotide sequence ID" value="NZ_FTNO01000001.1"/>
</dbReference>
<dbReference type="SUPFAM" id="SSF53850">
    <property type="entry name" value="Periplasmic binding protein-like II"/>
    <property type="match status" value="1"/>
</dbReference>
<keyword evidence="3" id="KW-0732">Signal</keyword>
<dbReference type="InterPro" id="IPR019546">
    <property type="entry name" value="TAT_signal_bac_arc"/>
</dbReference>
<dbReference type="Gene3D" id="3.40.190.10">
    <property type="entry name" value="Periplasmic binding protein-like II"/>
    <property type="match status" value="2"/>
</dbReference>
<comment type="similarity">
    <text evidence="1">Belongs to the bacterial solute-binding protein 1 family.</text>
</comment>
<dbReference type="InterPro" id="IPR006059">
    <property type="entry name" value="SBP"/>
</dbReference>
<evidence type="ECO:0000256" key="1">
    <source>
        <dbReference type="ARBA" id="ARBA00008520"/>
    </source>
</evidence>
<reference evidence="5" key="1">
    <citation type="submission" date="2017-01" db="EMBL/GenBank/DDBJ databases">
        <authorList>
            <person name="Varghese N."/>
            <person name="Submissions S."/>
        </authorList>
    </citation>
    <scope>NUCLEOTIDE SEQUENCE [LARGE SCALE GENOMIC DNA]</scope>
    <source>
        <strain evidence="5">CGMCC 1.7737</strain>
    </source>
</reference>
<sequence>MVGVSEGDDRRRRDGVSRRKFVKAVGASGAAAGLAGCTGRGSSTNPNVVQWAADDDVRTNKDAIETALHEAGLDENIRLEVLAGNEQTGARQSQYQRWLSANLEEPDLLLVDSGWAIPFIARRQLLNLSDNMASEALNKVNNDYFQGSVTTGKSTDGDLYAIPLFSDFGTIQYRKDLVRQSGFNPDQENWATEGISWKKFSRVTKKVLQDNQNIDYGFTFQASNYEGLSCCDFNEFMTSWGGTYFGSVDNLLGPVGERPVTLDSQNVIDSIKMIRTFIHGNNAPNTLNDFEGGIAPRAVLSWIEETSRAPFSNGNAVMHRNWPYSININGAPKSEGGFGEDLGVMPIPYGVKKGQVNKQGLGGVASALGGWNVAINPNTKKQDKALQVLEAMTSESFKLKLFEIIGWIPPEPDLLETQRARDVPIMGRYVDTLKVAGQNALPRPVSVVWPQESGKISQSVFAAYAGDQSPQQAMSTLNSQITEIEEYNK</sequence>
<gene>
    <name evidence="4" type="ORF">SAMN05421858_1831</name>
</gene>
<protein>
    <submittedName>
        <fullName evidence="4">Carbohydrate ABC transporter substrate-binding protein, CUT1 family</fullName>
    </submittedName>
</protein>
<dbReference type="PANTHER" id="PTHR43649:SF34">
    <property type="entry name" value="ABC TRANSPORTER PERIPLASMIC-BINDING PROTEIN YCJN-RELATED"/>
    <property type="match status" value="1"/>
</dbReference>
<evidence type="ECO:0000256" key="3">
    <source>
        <dbReference type="ARBA" id="ARBA00022729"/>
    </source>
</evidence>